<feature type="transmembrane region" description="Helical" evidence="1">
    <location>
        <begin position="178"/>
        <end position="209"/>
    </location>
</feature>
<protein>
    <submittedName>
        <fullName evidence="2">Oligosaccharide repeat unit polymerase</fullName>
    </submittedName>
</protein>
<evidence type="ECO:0000313" key="3">
    <source>
        <dbReference type="Proteomes" id="UP000323930"/>
    </source>
</evidence>
<keyword evidence="1" id="KW-0812">Transmembrane</keyword>
<feature type="transmembrane region" description="Helical" evidence="1">
    <location>
        <begin position="122"/>
        <end position="140"/>
    </location>
</feature>
<keyword evidence="1" id="KW-1133">Transmembrane helix</keyword>
<feature type="transmembrane region" description="Helical" evidence="1">
    <location>
        <begin position="152"/>
        <end position="172"/>
    </location>
</feature>
<comment type="caution">
    <text evidence="2">The sequence shown here is derived from an EMBL/GenBank/DDBJ whole genome shotgun (WGS) entry which is preliminary data.</text>
</comment>
<evidence type="ECO:0000313" key="2">
    <source>
        <dbReference type="EMBL" id="TYA74127.1"/>
    </source>
</evidence>
<reference evidence="2 3" key="1">
    <citation type="submission" date="2019-08" db="EMBL/GenBank/DDBJ databases">
        <title>Seonamhaeicola sediminis sp. nov., isolated from marine sediment.</title>
        <authorList>
            <person name="Cao W.R."/>
        </authorList>
    </citation>
    <scope>NUCLEOTIDE SEQUENCE [LARGE SCALE GENOMIC DNA]</scope>
    <source>
        <strain evidence="2 3">B011</strain>
    </source>
</reference>
<name>A0A5D0HVD7_9FLAO</name>
<feature type="transmembrane region" description="Helical" evidence="1">
    <location>
        <begin position="370"/>
        <end position="391"/>
    </location>
</feature>
<keyword evidence="3" id="KW-1185">Reference proteome</keyword>
<sequence>MFLSFLFVFIFYFILSKNVKFYLLSPVHLYSLFTITSLCLSCWYFYNYSNKFNLYYLDSVKEREFLTIINFYAFSLIFFFFGVLLYKCFSSKKKRLLLKESFSKVLFFKLNYPPFLIPLSKFIFSFVIALYLFTYGLGIFERDSYLPDHSKALQLLIKIFTLMLVIALGLIYKERKVQSYIMFAIAMVLSLGTGSRITVIYLLIFYVLLFQSRGNILLNKIRLFSNLIIILVVFSFLISFRRFDTHGVFPYFSGVFQNEDNVLNEFSKNFMFNIYYSFIFGVFVTIRTIKESIPDWNVILVSLNPLPGSIAGFYKYVPDFMINPYAPFSSHGQVFVMGKFFTAFFYLTIGWLFTDLEYRIRVLFNKNKKVIALILIFFSLLYIMYSFEYLLRSSTRYLYYSYGFIFAIWFFKKIYNLLPKKTK</sequence>
<dbReference type="Proteomes" id="UP000323930">
    <property type="component" value="Unassembled WGS sequence"/>
</dbReference>
<organism evidence="2 3">
    <name type="scientific">Seonamhaeicola marinus</name>
    <dbReference type="NCBI Taxonomy" id="1912246"/>
    <lineage>
        <taxon>Bacteria</taxon>
        <taxon>Pseudomonadati</taxon>
        <taxon>Bacteroidota</taxon>
        <taxon>Flavobacteriia</taxon>
        <taxon>Flavobacteriales</taxon>
        <taxon>Flavobacteriaceae</taxon>
    </lineage>
</organism>
<accession>A0A5D0HVD7</accession>
<feature type="transmembrane region" description="Helical" evidence="1">
    <location>
        <begin position="334"/>
        <end position="358"/>
    </location>
</feature>
<dbReference type="EMBL" id="VSDQ01000679">
    <property type="protein sequence ID" value="TYA74127.1"/>
    <property type="molecule type" value="Genomic_DNA"/>
</dbReference>
<gene>
    <name evidence="2" type="ORF">FUA24_12350</name>
</gene>
<feature type="transmembrane region" description="Helical" evidence="1">
    <location>
        <begin position="221"/>
        <end position="240"/>
    </location>
</feature>
<feature type="transmembrane region" description="Helical" evidence="1">
    <location>
        <begin position="26"/>
        <end position="46"/>
    </location>
</feature>
<dbReference type="OrthoDB" id="1313572at2"/>
<feature type="transmembrane region" description="Helical" evidence="1">
    <location>
        <begin position="67"/>
        <end position="86"/>
    </location>
</feature>
<dbReference type="RefSeq" id="WP_148542733.1">
    <property type="nucleotide sequence ID" value="NZ_VSDQ01000679.1"/>
</dbReference>
<keyword evidence="1" id="KW-0472">Membrane</keyword>
<proteinExistence type="predicted"/>
<feature type="transmembrane region" description="Helical" evidence="1">
    <location>
        <begin position="296"/>
        <end position="314"/>
    </location>
</feature>
<feature type="transmembrane region" description="Helical" evidence="1">
    <location>
        <begin position="270"/>
        <end position="289"/>
    </location>
</feature>
<dbReference type="AlphaFoldDB" id="A0A5D0HVD7"/>
<evidence type="ECO:0000256" key="1">
    <source>
        <dbReference type="SAM" id="Phobius"/>
    </source>
</evidence>
<feature type="transmembrane region" description="Helical" evidence="1">
    <location>
        <begin position="397"/>
        <end position="415"/>
    </location>
</feature>